<evidence type="ECO:0000256" key="4">
    <source>
        <dbReference type="ARBA" id="ARBA00022741"/>
    </source>
</evidence>
<feature type="domain" description="Mur ligase N-terminal catalytic" evidence="12">
    <location>
        <begin position="25"/>
        <end position="72"/>
    </location>
</feature>
<dbReference type="InterPro" id="IPR000713">
    <property type="entry name" value="Mur_ligase_N"/>
</dbReference>
<keyword evidence="7 10" id="KW-0573">Peptidoglycan synthesis</keyword>
<evidence type="ECO:0000259" key="12">
    <source>
        <dbReference type="Pfam" id="PF01225"/>
    </source>
</evidence>
<evidence type="ECO:0000313" key="16">
    <source>
        <dbReference type="Proteomes" id="UP001157125"/>
    </source>
</evidence>
<evidence type="ECO:0000256" key="2">
    <source>
        <dbReference type="ARBA" id="ARBA00022598"/>
    </source>
</evidence>
<keyword evidence="3 10" id="KW-0132">Cell division</keyword>
<evidence type="ECO:0000256" key="5">
    <source>
        <dbReference type="ARBA" id="ARBA00022840"/>
    </source>
</evidence>
<evidence type="ECO:0000256" key="7">
    <source>
        <dbReference type="ARBA" id="ARBA00022984"/>
    </source>
</evidence>
<keyword evidence="1 10" id="KW-0963">Cytoplasm</keyword>
<comment type="subcellular location">
    <subcellularLocation>
        <location evidence="10 11">Cytoplasm</location>
    </subcellularLocation>
</comment>
<dbReference type="EC" id="6.3.2.10" evidence="10 11"/>
<feature type="binding site" evidence="10">
    <location>
        <begin position="110"/>
        <end position="116"/>
    </location>
    <ligand>
        <name>ATP</name>
        <dbReference type="ChEBI" id="CHEBI:30616"/>
    </ligand>
</feature>
<name>A0ABQ6IIE0_9MICO</name>
<keyword evidence="4 10" id="KW-0547">Nucleotide-binding</keyword>
<evidence type="ECO:0000256" key="6">
    <source>
        <dbReference type="ARBA" id="ARBA00022960"/>
    </source>
</evidence>
<evidence type="ECO:0000313" key="15">
    <source>
        <dbReference type="EMBL" id="GMA37161.1"/>
    </source>
</evidence>
<keyword evidence="6 10" id="KW-0133">Cell shape</keyword>
<keyword evidence="5 10" id="KW-0067">ATP-binding</keyword>
<keyword evidence="8 10" id="KW-0131">Cell cycle</keyword>
<dbReference type="Gene3D" id="3.40.1190.10">
    <property type="entry name" value="Mur-like, catalytic domain"/>
    <property type="match status" value="1"/>
</dbReference>
<dbReference type="InterPro" id="IPR051046">
    <property type="entry name" value="MurCDEF_CellWall_CoF430Synth"/>
</dbReference>
<evidence type="ECO:0000256" key="9">
    <source>
        <dbReference type="ARBA" id="ARBA00023316"/>
    </source>
</evidence>
<dbReference type="SUPFAM" id="SSF53244">
    <property type="entry name" value="MurD-like peptide ligases, peptide-binding domain"/>
    <property type="match status" value="1"/>
</dbReference>
<keyword evidence="9 10" id="KW-0961">Cell wall biogenesis/degradation</keyword>
<evidence type="ECO:0000256" key="1">
    <source>
        <dbReference type="ARBA" id="ARBA00022490"/>
    </source>
</evidence>
<feature type="domain" description="Mur ligase central" evidence="14">
    <location>
        <begin position="108"/>
        <end position="299"/>
    </location>
</feature>
<reference evidence="16" key="1">
    <citation type="journal article" date="2019" name="Int. J. Syst. Evol. Microbiol.">
        <title>The Global Catalogue of Microorganisms (GCM) 10K type strain sequencing project: providing services to taxonomists for standard genome sequencing and annotation.</title>
        <authorList>
            <consortium name="The Broad Institute Genomics Platform"/>
            <consortium name="The Broad Institute Genome Sequencing Center for Infectious Disease"/>
            <person name="Wu L."/>
            <person name="Ma J."/>
        </authorList>
    </citation>
    <scope>NUCLEOTIDE SEQUENCE [LARGE SCALE GENOMIC DNA]</scope>
    <source>
        <strain evidence="16">NBRC 112299</strain>
    </source>
</reference>
<evidence type="ECO:0000256" key="11">
    <source>
        <dbReference type="RuleBase" id="RU004136"/>
    </source>
</evidence>
<dbReference type="GO" id="GO:0016874">
    <property type="term" value="F:ligase activity"/>
    <property type="evidence" value="ECO:0007669"/>
    <property type="project" value="UniProtKB-KW"/>
</dbReference>
<dbReference type="Pfam" id="PF08245">
    <property type="entry name" value="Mur_ligase_M"/>
    <property type="match status" value="1"/>
</dbReference>
<dbReference type="PANTHER" id="PTHR43024">
    <property type="entry name" value="UDP-N-ACETYLMURAMOYL-TRIPEPTIDE--D-ALANYL-D-ALANINE LIGASE"/>
    <property type="match status" value="1"/>
</dbReference>
<dbReference type="EMBL" id="BSUN01000001">
    <property type="protein sequence ID" value="GMA37161.1"/>
    <property type="molecule type" value="Genomic_DNA"/>
</dbReference>
<dbReference type="PANTHER" id="PTHR43024:SF1">
    <property type="entry name" value="UDP-N-ACETYLMURAMOYL-TRIPEPTIDE--D-ALANYL-D-ALANINE LIGASE"/>
    <property type="match status" value="1"/>
</dbReference>
<feature type="domain" description="Mur ligase C-terminal" evidence="13">
    <location>
        <begin position="322"/>
        <end position="448"/>
    </location>
</feature>
<dbReference type="HAMAP" id="MF_02019">
    <property type="entry name" value="MurF"/>
    <property type="match status" value="1"/>
</dbReference>
<organism evidence="15 16">
    <name type="scientific">Demequina litorisediminis</name>
    <dbReference type="NCBI Taxonomy" id="1849022"/>
    <lineage>
        <taxon>Bacteria</taxon>
        <taxon>Bacillati</taxon>
        <taxon>Actinomycetota</taxon>
        <taxon>Actinomycetes</taxon>
        <taxon>Micrococcales</taxon>
        <taxon>Demequinaceae</taxon>
        <taxon>Demequina</taxon>
    </lineage>
</organism>
<comment type="function">
    <text evidence="10 11">Involved in cell wall formation. Catalyzes the final step in the synthesis of UDP-N-acetylmuramoyl-pentapeptide, the precursor of murein.</text>
</comment>
<gene>
    <name evidence="10 15" type="primary">murF</name>
    <name evidence="15" type="ORF">GCM10025876_33650</name>
</gene>
<evidence type="ECO:0000256" key="8">
    <source>
        <dbReference type="ARBA" id="ARBA00023306"/>
    </source>
</evidence>
<sequence>MRTLTAQWIANAVGGDLAADVHAQVTSVEKDSRAVQPGALYLAFIGEHVDGHDYVPQAFEAGAALALVSQPVAGPHVLVDDVVAALGRLARAYLALLRTEGELTVIGITGSNGKTTTKDLLAQVLPDVVAPVGAFNNEIGLPLTVLRADASTRHLVLEMGASAPGDLAYLTGIAPLDVAVVLTVGSAHLGGYGSSDALAEEKASLIDGLVPGGVAVLNTDDPRVAAMARRAILAEDGRRLSLFGVGDRHDVDVAASAVANDRGRASFVPVTDGEAGERVTLTLVGEHHVTNALAAIATALECGIGPSQAAAAVAAAGPVSAHRMALTERADGVWILDDSYNASPESMRAALRALKDVAVEGRSFAVIGEMLEMGEAALAAHEEVGLDAVRLRIDHLLVVGAGARAAYVSAVREGSWGDEAAFVATIDEARAFLDGRLTRGDTVLIKASHGSGLWKLADDLLGETA</sequence>
<dbReference type="SUPFAM" id="SSF53623">
    <property type="entry name" value="MurD-like peptide ligases, catalytic domain"/>
    <property type="match status" value="1"/>
</dbReference>
<evidence type="ECO:0000256" key="10">
    <source>
        <dbReference type="HAMAP-Rule" id="MF_02019"/>
    </source>
</evidence>
<accession>A0ABQ6IIE0</accession>
<dbReference type="Pfam" id="PF02875">
    <property type="entry name" value="Mur_ligase_C"/>
    <property type="match status" value="1"/>
</dbReference>
<dbReference type="InterPro" id="IPR004101">
    <property type="entry name" value="Mur_ligase_C"/>
</dbReference>
<evidence type="ECO:0000256" key="3">
    <source>
        <dbReference type="ARBA" id="ARBA00022618"/>
    </source>
</evidence>
<keyword evidence="16" id="KW-1185">Reference proteome</keyword>
<dbReference type="Proteomes" id="UP001157125">
    <property type="component" value="Unassembled WGS sequence"/>
</dbReference>
<dbReference type="InterPro" id="IPR013221">
    <property type="entry name" value="Mur_ligase_cen"/>
</dbReference>
<dbReference type="InterPro" id="IPR036565">
    <property type="entry name" value="Mur-like_cat_sf"/>
</dbReference>
<protein>
    <recommendedName>
        <fullName evidence="10 11">UDP-N-acetylmuramoyl-tripeptide--D-alanyl-D-alanine ligase</fullName>
        <ecNumber evidence="10 11">6.3.2.10</ecNumber>
    </recommendedName>
    <alternativeName>
        <fullName evidence="10">D-alanyl-D-alanine-adding enzyme</fullName>
    </alternativeName>
</protein>
<comment type="similarity">
    <text evidence="10">Belongs to the MurCDEF family. MurF subfamily.</text>
</comment>
<comment type="caution">
    <text evidence="15">The sequence shown here is derived from an EMBL/GenBank/DDBJ whole genome shotgun (WGS) entry which is preliminary data.</text>
</comment>
<dbReference type="InterPro" id="IPR005863">
    <property type="entry name" value="UDP-N-AcMur_synth"/>
</dbReference>
<evidence type="ECO:0000259" key="14">
    <source>
        <dbReference type="Pfam" id="PF08245"/>
    </source>
</evidence>
<comment type="pathway">
    <text evidence="10 11">Cell wall biogenesis; peptidoglycan biosynthesis.</text>
</comment>
<dbReference type="Gene3D" id="3.40.1390.10">
    <property type="entry name" value="MurE/MurF, N-terminal domain"/>
    <property type="match status" value="1"/>
</dbReference>
<dbReference type="InterPro" id="IPR036615">
    <property type="entry name" value="Mur_ligase_C_dom_sf"/>
</dbReference>
<dbReference type="InterPro" id="IPR035911">
    <property type="entry name" value="MurE/MurF_N"/>
</dbReference>
<comment type="catalytic activity">
    <reaction evidence="10 11">
        <text>D-alanyl-D-alanine + UDP-N-acetyl-alpha-D-muramoyl-L-alanyl-gamma-D-glutamyl-meso-2,6-diaminopimelate + ATP = UDP-N-acetyl-alpha-D-muramoyl-L-alanyl-gamma-D-glutamyl-meso-2,6-diaminopimeloyl-D-alanyl-D-alanine + ADP + phosphate + H(+)</text>
        <dbReference type="Rhea" id="RHEA:28374"/>
        <dbReference type="ChEBI" id="CHEBI:15378"/>
        <dbReference type="ChEBI" id="CHEBI:30616"/>
        <dbReference type="ChEBI" id="CHEBI:43474"/>
        <dbReference type="ChEBI" id="CHEBI:57822"/>
        <dbReference type="ChEBI" id="CHEBI:61386"/>
        <dbReference type="ChEBI" id="CHEBI:83905"/>
        <dbReference type="ChEBI" id="CHEBI:456216"/>
        <dbReference type="EC" id="6.3.2.10"/>
    </reaction>
</comment>
<keyword evidence="2 10" id="KW-0436">Ligase</keyword>
<dbReference type="SUPFAM" id="SSF63418">
    <property type="entry name" value="MurE/MurF N-terminal domain"/>
    <property type="match status" value="1"/>
</dbReference>
<evidence type="ECO:0000259" key="13">
    <source>
        <dbReference type="Pfam" id="PF02875"/>
    </source>
</evidence>
<proteinExistence type="inferred from homology"/>
<dbReference type="RefSeq" id="WP_284328977.1">
    <property type="nucleotide sequence ID" value="NZ_BSUN01000001.1"/>
</dbReference>
<dbReference type="Gene3D" id="3.90.190.20">
    <property type="entry name" value="Mur ligase, C-terminal domain"/>
    <property type="match status" value="1"/>
</dbReference>
<dbReference type="NCBIfam" id="TIGR01143">
    <property type="entry name" value="murF"/>
    <property type="match status" value="1"/>
</dbReference>
<dbReference type="Pfam" id="PF01225">
    <property type="entry name" value="Mur_ligase"/>
    <property type="match status" value="1"/>
</dbReference>